<dbReference type="Proteomes" id="UP000013966">
    <property type="component" value="Chromosome 1"/>
</dbReference>
<keyword evidence="1" id="KW-1133">Transmembrane helix</keyword>
<accession>R4WYP2</accession>
<proteinExistence type="predicted"/>
<dbReference type="EMBL" id="AP013058">
    <property type="protein sequence ID" value="BAN23367.1"/>
    <property type="molecule type" value="Genomic_DNA"/>
</dbReference>
<reference evidence="2 3" key="1">
    <citation type="journal article" date="2013" name="Genome Announc.">
        <title>Complete Genome Sequence of Burkholderia sp. Strain RPE64, Bacterial Symbiont of the Bean Bug Riptortus pedestris.</title>
        <authorList>
            <person name="Shibata T.F."/>
            <person name="Maeda T."/>
            <person name="Nikoh N."/>
            <person name="Yamaguchi K."/>
            <person name="Oshima K."/>
            <person name="Hattori M."/>
            <person name="Nishiyama T."/>
            <person name="Hasebe M."/>
            <person name="Fukatsu T."/>
            <person name="Kikuchi Y."/>
            <person name="Shigenobu S."/>
        </authorList>
    </citation>
    <scope>NUCLEOTIDE SEQUENCE [LARGE SCALE GENOMIC DNA]</scope>
</reference>
<feature type="transmembrane region" description="Helical" evidence="1">
    <location>
        <begin position="390"/>
        <end position="407"/>
    </location>
</feature>
<feature type="transmembrane region" description="Helical" evidence="1">
    <location>
        <begin position="492"/>
        <end position="515"/>
    </location>
</feature>
<reference evidence="2 3" key="2">
    <citation type="journal article" date="2018" name="Int. J. Syst. Evol. Microbiol.">
        <title>Burkholderia insecticola sp. nov., a gut symbiotic bacterium of the bean bug Riptortus pedestris.</title>
        <authorList>
            <person name="Takeshita K."/>
            <person name="Tamaki H."/>
            <person name="Ohbayashi T."/>
            <person name="Meng X.-Y."/>
            <person name="Sone T."/>
            <person name="Mitani Y."/>
            <person name="Peeters C."/>
            <person name="Kikuchi Y."/>
            <person name="Vandamme P."/>
        </authorList>
    </citation>
    <scope>NUCLEOTIDE SEQUENCE [LARGE SCALE GENOMIC DNA]</scope>
    <source>
        <strain evidence="2">RPE64</strain>
    </source>
</reference>
<evidence type="ECO:0000313" key="3">
    <source>
        <dbReference type="Proteomes" id="UP000013966"/>
    </source>
</evidence>
<protein>
    <submittedName>
        <fullName evidence="2">Putative inner membrane protein</fullName>
    </submittedName>
</protein>
<keyword evidence="1" id="KW-0472">Membrane</keyword>
<dbReference type="KEGG" id="buo:BRPE64_ACDS16130"/>
<dbReference type="PATRIC" id="fig|758793.3.peg.1617"/>
<evidence type="ECO:0000313" key="2">
    <source>
        <dbReference type="EMBL" id="BAN23367.1"/>
    </source>
</evidence>
<name>R4WYP2_9BURK</name>
<dbReference type="AlphaFoldDB" id="R4WYP2"/>
<feature type="transmembrane region" description="Helical" evidence="1">
    <location>
        <begin position="213"/>
        <end position="231"/>
    </location>
</feature>
<feature type="transmembrane region" description="Helical" evidence="1">
    <location>
        <begin position="366"/>
        <end position="384"/>
    </location>
</feature>
<feature type="transmembrane region" description="Helical" evidence="1">
    <location>
        <begin position="462"/>
        <end position="480"/>
    </location>
</feature>
<feature type="transmembrane region" description="Helical" evidence="1">
    <location>
        <begin position="146"/>
        <end position="167"/>
    </location>
</feature>
<feature type="transmembrane region" description="Helical" evidence="1">
    <location>
        <begin position="419"/>
        <end position="442"/>
    </location>
</feature>
<organism evidence="2 3">
    <name type="scientific">Caballeronia insecticola</name>
    <dbReference type="NCBI Taxonomy" id="758793"/>
    <lineage>
        <taxon>Bacteria</taxon>
        <taxon>Pseudomonadati</taxon>
        <taxon>Pseudomonadota</taxon>
        <taxon>Betaproteobacteria</taxon>
        <taxon>Burkholderiales</taxon>
        <taxon>Burkholderiaceae</taxon>
        <taxon>Caballeronia</taxon>
    </lineage>
</organism>
<keyword evidence="3" id="KW-1185">Reference proteome</keyword>
<gene>
    <name evidence="2" type="ORF">BRPE64_ACDS16130</name>
</gene>
<sequence>MLRPVTAGTVETPFPPPRDYNAGCFKPRRALQRGIISGPFSIQSFRMRSVVRLTASATSALPRWLLLAICITYASFGLFGRDPWKNEDAAGFGVMWTMANGDARDWLLPNLVGRAPTADGPLMYWLGASAIRLLSPWVDASNASRVVTGLLFCLACAFVWYSAYLLGRRDEAQPFKYAFGGEPEPRDYGRTLADGALLILLACFGLAERGHETTPQLAQFAGTAMLIYGLVRSLDKPIHGGLVWGAAIGVVGLSSSPVLVFALLLCTLAMTIIVKQVRALPLIIYGLPVAIVLIAAWVLPTLHFFPDDGAWWLRQWWRNSFYSFSGTPGSIFGYAIKNLPLFTWPAWPLAIWAFVSWGGQRRSPHVGVPLSIIGPLLLLLVLQAHETNRLFMLLLPPLSVLATFALPTLKRGAINAIDWFAMLSFTIIGSLVWLVWTAGMIGFPAPMARNLARLVPGFHPEFKLLSFVCAVAVTVCWFMLARWRLARHPKVLWRSVVLSSAGTTLMWVLLMTLWLPVVNYSRTYRDVAEQIADHLPSDYNCISPVRLGDAQIATFAYFGGMHFAFDEDCDVILRQDRSDYGEPSSMSAFVWKLVWEGRRVADRDERFRLYVRIERPTPPAKKPLRPKSLHREQ</sequence>
<evidence type="ECO:0000256" key="1">
    <source>
        <dbReference type="SAM" id="Phobius"/>
    </source>
</evidence>
<keyword evidence="1" id="KW-0812">Transmembrane</keyword>
<feature type="transmembrane region" description="Helical" evidence="1">
    <location>
        <begin position="279"/>
        <end position="299"/>
    </location>
</feature>
<dbReference type="STRING" id="758793.BRPE64_ACDS16130"/>
<dbReference type="HOGENOM" id="CLU_034283_0_0_4"/>
<feature type="transmembrane region" description="Helical" evidence="1">
    <location>
        <begin position="243"/>
        <end position="273"/>
    </location>
</feature>
<feature type="transmembrane region" description="Helical" evidence="1">
    <location>
        <begin position="53"/>
        <end position="76"/>
    </location>
</feature>